<reference evidence="2" key="1">
    <citation type="submission" date="2021-08" db="EMBL/GenBank/DDBJ databases">
        <title>Flavobacterium sp. strain CC-SYL302.</title>
        <authorList>
            <person name="Lin S.-Y."/>
            <person name="Lee T.-H."/>
            <person name="Young C.-C."/>
        </authorList>
    </citation>
    <scope>NUCLEOTIDE SEQUENCE</scope>
    <source>
        <strain evidence="2">CC-SYL302</strain>
    </source>
</reference>
<dbReference type="RefSeq" id="WP_264433926.1">
    <property type="nucleotide sequence ID" value="NZ_CP081495.1"/>
</dbReference>
<proteinExistence type="inferred from homology"/>
<dbReference type="InterPro" id="IPR003782">
    <property type="entry name" value="SCO1/SenC"/>
</dbReference>
<gene>
    <name evidence="2" type="ORF">K5I29_00435</name>
</gene>
<dbReference type="PANTHER" id="PTHR12151">
    <property type="entry name" value="ELECTRON TRANSPORT PROTIN SCO1/SENC FAMILY MEMBER"/>
    <property type="match status" value="1"/>
</dbReference>
<dbReference type="InterPro" id="IPR036249">
    <property type="entry name" value="Thioredoxin-like_sf"/>
</dbReference>
<dbReference type="Gene3D" id="3.40.30.10">
    <property type="entry name" value="Glutaredoxin"/>
    <property type="match status" value="1"/>
</dbReference>
<dbReference type="Proteomes" id="UP001163328">
    <property type="component" value="Chromosome"/>
</dbReference>
<accession>A0ABY6M162</accession>
<dbReference type="PANTHER" id="PTHR12151:SF25">
    <property type="entry name" value="LINALOOL DEHYDRATASE_ISOMERASE DOMAIN-CONTAINING PROTEIN"/>
    <property type="match status" value="1"/>
</dbReference>
<evidence type="ECO:0000313" key="2">
    <source>
        <dbReference type="EMBL" id="UYW01455.1"/>
    </source>
</evidence>
<comment type="similarity">
    <text evidence="1">Belongs to the SCO1/2 family.</text>
</comment>
<sequence>MKKFLIAFVFLGCFMASCTQKNNDLPDDSIYHLTSKWENQHGDFIQLDDLKGDVVVMVMIYTNCRTACPRLTADMRDIHQLVGNKNNKNIKYVLVSIDPESDTPEKMNEYLNMYKFTGDEWLFLRSTDANTRELANVLAVKYKEISPIDFSHSNIISVFSKNGHLAYQKEGLNIDIEGTASQIKKQFN</sequence>
<dbReference type="Pfam" id="PF02630">
    <property type="entry name" value="SCO1-SenC"/>
    <property type="match status" value="1"/>
</dbReference>
<evidence type="ECO:0000313" key="3">
    <source>
        <dbReference type="Proteomes" id="UP001163328"/>
    </source>
</evidence>
<keyword evidence="3" id="KW-1185">Reference proteome</keyword>
<protein>
    <submittedName>
        <fullName evidence="2">SCO family protein</fullName>
    </submittedName>
</protein>
<dbReference type="CDD" id="cd02968">
    <property type="entry name" value="SCO"/>
    <property type="match status" value="1"/>
</dbReference>
<dbReference type="SUPFAM" id="SSF52833">
    <property type="entry name" value="Thioredoxin-like"/>
    <property type="match status" value="1"/>
</dbReference>
<dbReference type="EMBL" id="CP081495">
    <property type="protein sequence ID" value="UYW01455.1"/>
    <property type="molecule type" value="Genomic_DNA"/>
</dbReference>
<organism evidence="2 3">
    <name type="scientific">Flavobacterium agricola</name>
    <dbReference type="NCBI Taxonomy" id="2870839"/>
    <lineage>
        <taxon>Bacteria</taxon>
        <taxon>Pseudomonadati</taxon>
        <taxon>Bacteroidota</taxon>
        <taxon>Flavobacteriia</taxon>
        <taxon>Flavobacteriales</taxon>
        <taxon>Flavobacteriaceae</taxon>
        <taxon>Flavobacterium</taxon>
    </lineage>
</organism>
<evidence type="ECO:0000256" key="1">
    <source>
        <dbReference type="ARBA" id="ARBA00010996"/>
    </source>
</evidence>
<name>A0ABY6M162_9FLAO</name>
<dbReference type="PROSITE" id="PS51257">
    <property type="entry name" value="PROKAR_LIPOPROTEIN"/>
    <property type="match status" value="1"/>
</dbReference>